<evidence type="ECO:0000313" key="5">
    <source>
        <dbReference type="Proteomes" id="UP000176665"/>
    </source>
</evidence>
<dbReference type="Proteomes" id="UP000176665">
    <property type="component" value="Unassembled WGS sequence"/>
</dbReference>
<dbReference type="PROSITE" id="PS51440">
    <property type="entry name" value="TIM_2"/>
    <property type="match status" value="1"/>
</dbReference>
<comment type="caution">
    <text evidence="4">The sequence shown here is derived from an EMBL/GenBank/DDBJ whole genome shotgun (WGS) entry which is preliminary data.</text>
</comment>
<evidence type="ECO:0000256" key="3">
    <source>
        <dbReference type="RuleBase" id="RU363013"/>
    </source>
</evidence>
<dbReference type="CDD" id="cd00311">
    <property type="entry name" value="TIM"/>
    <property type="match status" value="1"/>
</dbReference>
<dbReference type="SUPFAM" id="SSF51351">
    <property type="entry name" value="Triosephosphate isomerase (TIM)"/>
    <property type="match status" value="1"/>
</dbReference>
<comment type="subcellular location">
    <subcellularLocation>
        <location evidence="3">Cytoplasm</location>
    </subcellularLocation>
</comment>
<dbReference type="InterPro" id="IPR035990">
    <property type="entry name" value="TIM_sf"/>
</dbReference>
<dbReference type="Gene3D" id="3.20.20.70">
    <property type="entry name" value="Aldolase class I"/>
    <property type="match status" value="2"/>
</dbReference>
<dbReference type="UniPathway" id="UPA00138"/>
<dbReference type="GO" id="GO:0046166">
    <property type="term" value="P:glyceraldehyde-3-phosphate biosynthetic process"/>
    <property type="evidence" value="ECO:0007669"/>
    <property type="project" value="TreeGrafter"/>
</dbReference>
<name>A0A1F5YQ88_9BACT</name>
<comment type="pathway">
    <text evidence="3">Carbohydrate degradation; glycolysis; D-glyceraldehyde 3-phosphate from glycerone phosphate: step 1/1.</text>
</comment>
<gene>
    <name evidence="4" type="ORF">A2W14_00925</name>
</gene>
<dbReference type="GO" id="GO:0019563">
    <property type="term" value="P:glycerol catabolic process"/>
    <property type="evidence" value="ECO:0007669"/>
    <property type="project" value="TreeGrafter"/>
</dbReference>
<dbReference type="EMBL" id="MFJA01000067">
    <property type="protein sequence ID" value="OGG02275.1"/>
    <property type="molecule type" value="Genomic_DNA"/>
</dbReference>
<dbReference type="UniPathway" id="UPA00109">
    <property type="reaction ID" value="UER00189"/>
</dbReference>
<keyword evidence="3" id="KW-0324">Glycolysis</keyword>
<dbReference type="STRING" id="1798371.A2W14_00925"/>
<comment type="pathway">
    <text evidence="3">Carbohydrate biosynthesis; gluconeogenesis.</text>
</comment>
<comment type="similarity">
    <text evidence="1 3">Belongs to the triosephosphate isomerase family.</text>
</comment>
<dbReference type="GO" id="GO:0006094">
    <property type="term" value="P:gluconeogenesis"/>
    <property type="evidence" value="ECO:0007669"/>
    <property type="project" value="UniProtKB-UniPathway"/>
</dbReference>
<evidence type="ECO:0000256" key="2">
    <source>
        <dbReference type="ARBA" id="ARBA00023235"/>
    </source>
</evidence>
<dbReference type="PANTHER" id="PTHR21139:SF42">
    <property type="entry name" value="TRIOSEPHOSPHATE ISOMERASE"/>
    <property type="match status" value="1"/>
</dbReference>
<keyword evidence="3" id="KW-0312">Gluconeogenesis</keyword>
<comment type="catalytic activity">
    <reaction evidence="3">
        <text>D-glyceraldehyde 3-phosphate = dihydroxyacetone phosphate</text>
        <dbReference type="Rhea" id="RHEA:18585"/>
        <dbReference type="ChEBI" id="CHEBI:57642"/>
        <dbReference type="ChEBI" id="CHEBI:59776"/>
        <dbReference type="EC" id="5.3.1.1"/>
    </reaction>
</comment>
<dbReference type="GO" id="GO:0004807">
    <property type="term" value="F:triose-phosphate isomerase activity"/>
    <property type="evidence" value="ECO:0007669"/>
    <property type="project" value="UniProtKB-EC"/>
</dbReference>
<evidence type="ECO:0000256" key="1">
    <source>
        <dbReference type="ARBA" id="ARBA00007422"/>
    </source>
</evidence>
<evidence type="ECO:0000313" key="4">
    <source>
        <dbReference type="EMBL" id="OGG02275.1"/>
    </source>
</evidence>
<keyword evidence="3" id="KW-0963">Cytoplasm</keyword>
<protein>
    <recommendedName>
        <fullName evidence="3">Triosephosphate isomerase</fullName>
        <ecNumber evidence="3">5.3.1.1</ecNumber>
    </recommendedName>
</protein>
<comment type="subunit">
    <text evidence="3">Homodimer.</text>
</comment>
<dbReference type="GO" id="GO:0006096">
    <property type="term" value="P:glycolytic process"/>
    <property type="evidence" value="ECO:0007669"/>
    <property type="project" value="UniProtKB-UniPathway"/>
</dbReference>
<accession>A0A1F5YQ88</accession>
<reference evidence="4 5" key="1">
    <citation type="journal article" date="2016" name="Nat. Commun.">
        <title>Thousands of microbial genomes shed light on interconnected biogeochemical processes in an aquifer system.</title>
        <authorList>
            <person name="Anantharaman K."/>
            <person name="Brown C.T."/>
            <person name="Hug L.A."/>
            <person name="Sharon I."/>
            <person name="Castelle C.J."/>
            <person name="Probst A.J."/>
            <person name="Thomas B.C."/>
            <person name="Singh A."/>
            <person name="Wilkins M.J."/>
            <person name="Karaoz U."/>
            <person name="Brodie E.L."/>
            <person name="Williams K.H."/>
            <person name="Hubbard S.S."/>
            <person name="Banfield J.F."/>
        </authorList>
    </citation>
    <scope>NUCLEOTIDE SEQUENCE [LARGE SCALE GENOMIC DNA]</scope>
</reference>
<dbReference type="AlphaFoldDB" id="A0A1F5YQ88"/>
<organism evidence="4 5">
    <name type="scientific">Candidatus Gottesmanbacteria bacterium RBG_16_37_8</name>
    <dbReference type="NCBI Taxonomy" id="1798371"/>
    <lineage>
        <taxon>Bacteria</taxon>
        <taxon>Candidatus Gottesmaniibacteriota</taxon>
    </lineage>
</organism>
<dbReference type="PANTHER" id="PTHR21139">
    <property type="entry name" value="TRIOSEPHOSPHATE ISOMERASE"/>
    <property type="match status" value="1"/>
</dbReference>
<dbReference type="Pfam" id="PF00121">
    <property type="entry name" value="TIM"/>
    <property type="match status" value="1"/>
</dbReference>
<keyword evidence="2 3" id="KW-0413">Isomerase</keyword>
<dbReference type="InterPro" id="IPR013785">
    <property type="entry name" value="Aldolase_TIM"/>
</dbReference>
<dbReference type="GO" id="GO:0005829">
    <property type="term" value="C:cytosol"/>
    <property type="evidence" value="ECO:0007669"/>
    <property type="project" value="TreeGrafter"/>
</dbReference>
<proteinExistence type="inferred from homology"/>
<sequence length="233" mass="25911">MVSISPKERKKYLIGNWKSNKTKSQVSAFFQEFAQKFKSIGNKKPEGLELIVCPVFIHLEESYKQIIDLKLPILLGAQDISPFEMGAFTGEVTGSQLKEYVSFCIIGHSERRKYFAEDDALLVKKAALAKREGIEVIYCVPDSLTSIPKDVKIVAYEPVFAIGTGTPDTPDNAQKVIKEIKSKNNISLVLYGGSINKDNISKYFEKEDIDGVLVGTSSLDPDSFMQMMLNAAL</sequence>
<dbReference type="EC" id="5.3.1.1" evidence="3"/>
<dbReference type="InterPro" id="IPR000652">
    <property type="entry name" value="Triosephosphate_isomerase"/>
</dbReference>